<evidence type="ECO:0000313" key="4">
    <source>
        <dbReference type="Proteomes" id="UP000298030"/>
    </source>
</evidence>
<feature type="compositionally biased region" description="Basic and acidic residues" evidence="1">
    <location>
        <begin position="692"/>
        <end position="711"/>
    </location>
</feature>
<feature type="compositionally biased region" description="Polar residues" evidence="1">
    <location>
        <begin position="616"/>
        <end position="639"/>
    </location>
</feature>
<dbReference type="EMBL" id="QPFP01000005">
    <property type="protein sequence ID" value="TEB36767.1"/>
    <property type="molecule type" value="Genomic_DNA"/>
</dbReference>
<dbReference type="AlphaFoldDB" id="A0A4Y7TRF8"/>
<protein>
    <submittedName>
        <fullName evidence="3">Uncharacterized protein</fullName>
    </submittedName>
</protein>
<feature type="transmembrane region" description="Helical" evidence="2">
    <location>
        <begin position="448"/>
        <end position="469"/>
    </location>
</feature>
<dbReference type="Proteomes" id="UP000298030">
    <property type="component" value="Unassembled WGS sequence"/>
</dbReference>
<sequence>MQQEQIPQARPISPPSHPRLASPFQGPYSNLQSATNQEYGQSTAPQGTVQQSAPTTQAALTYPPIRPQAQDSTPSPPRPTGYAPAQNVASPSSPSLAATRPNRMSLGFSSLQPLAYVPATLPSSNQLPIPPPQAPPQAPLTPIQEGTDQSQSQRPSRTSFYQDNRTSVYEPFNPYDDFSPLVPPPSMSYLVNRPSTVNDGPPPALHPAQPNILYETGSGFGTVPDLDDEPYVDASDDSIKAKRSFGDKILSFLAFVVVVIFLPVIIPYKLIRKCLGPRDAYHQIPSSSKPGKFDVALRYVGHVPKSLYQHFLLLRLPNLYFSRVARIFEEADLSLNELKTMALESAEKNLSNKNGKGNHNHVWQWEYGTARGCLPPAYDSLRATWDEFRRESIERVEDLQSHQRLASQVYAFPASYLLSDGADDLLTSSAILTILQIDAAAADPYTRYFALSSLICALVSLLYGCVYIIRFGTMRKPYKVFYWNVWVLLAMPAVYLAWSLLLFICCIMAFVWRTGIEPPAPDPAEPPEALDPTHMHMVLRTIVSFILALGCIYGVLIASTFQRYGTRMDKAWMKRIDGWVEEKRRVKQQIDLEVEREREMLEREADDHEWNEDAYENQQRPRLGRQNTGATGTASVSQPPQLPPFIPSEHQEEDQQRELDLGRGPSTDSKVRNPQRQPPSVPSAVPMRKLPSYRESDEVVPRRAARERNVLDSDAEEDEYGDGGGVGAIAAGARSFTPLTARREATLESQGSRRSAGAREGTEPRGVAIPPAQSILESPTHPLTSSAGASSPKSVSTKAKVSKQAVERNVVPLLTSNTEEGAMSKRGRQATTRSLEGQAHPGEPLSESLRTWGQSSEDLGHRKTMKPEAKSTLPLPPPPPPPRLSTINSGFRHPPPPPPPPLHPL</sequence>
<proteinExistence type="predicted"/>
<evidence type="ECO:0000256" key="2">
    <source>
        <dbReference type="SAM" id="Phobius"/>
    </source>
</evidence>
<accession>A0A4Y7TRF8</accession>
<dbReference type="PANTHER" id="PTHR48125">
    <property type="entry name" value="LP07818P1"/>
    <property type="match status" value="1"/>
</dbReference>
<feature type="compositionally biased region" description="Pro residues" evidence="1">
    <location>
        <begin position="893"/>
        <end position="905"/>
    </location>
</feature>
<feature type="compositionally biased region" description="Pro residues" evidence="1">
    <location>
        <begin position="874"/>
        <end position="883"/>
    </location>
</feature>
<keyword evidence="4" id="KW-1185">Reference proteome</keyword>
<feature type="transmembrane region" description="Helical" evidence="2">
    <location>
        <begin position="481"/>
        <end position="512"/>
    </location>
</feature>
<organism evidence="3 4">
    <name type="scientific">Coprinellus micaceus</name>
    <name type="common">Glistening ink-cap mushroom</name>
    <name type="synonym">Coprinus micaceus</name>
    <dbReference type="NCBI Taxonomy" id="71717"/>
    <lineage>
        <taxon>Eukaryota</taxon>
        <taxon>Fungi</taxon>
        <taxon>Dikarya</taxon>
        <taxon>Basidiomycota</taxon>
        <taxon>Agaricomycotina</taxon>
        <taxon>Agaricomycetes</taxon>
        <taxon>Agaricomycetidae</taxon>
        <taxon>Agaricales</taxon>
        <taxon>Agaricineae</taxon>
        <taxon>Psathyrellaceae</taxon>
        <taxon>Coprinellus</taxon>
    </lineage>
</organism>
<reference evidence="3 4" key="1">
    <citation type="journal article" date="2019" name="Nat. Ecol. Evol.">
        <title>Megaphylogeny resolves global patterns of mushroom evolution.</title>
        <authorList>
            <person name="Varga T."/>
            <person name="Krizsan K."/>
            <person name="Foldi C."/>
            <person name="Dima B."/>
            <person name="Sanchez-Garcia M."/>
            <person name="Sanchez-Ramirez S."/>
            <person name="Szollosi G.J."/>
            <person name="Szarkandi J.G."/>
            <person name="Papp V."/>
            <person name="Albert L."/>
            <person name="Andreopoulos W."/>
            <person name="Angelini C."/>
            <person name="Antonin V."/>
            <person name="Barry K.W."/>
            <person name="Bougher N.L."/>
            <person name="Buchanan P."/>
            <person name="Buyck B."/>
            <person name="Bense V."/>
            <person name="Catcheside P."/>
            <person name="Chovatia M."/>
            <person name="Cooper J."/>
            <person name="Damon W."/>
            <person name="Desjardin D."/>
            <person name="Finy P."/>
            <person name="Geml J."/>
            <person name="Haridas S."/>
            <person name="Hughes K."/>
            <person name="Justo A."/>
            <person name="Karasinski D."/>
            <person name="Kautmanova I."/>
            <person name="Kiss B."/>
            <person name="Kocsube S."/>
            <person name="Kotiranta H."/>
            <person name="LaButti K.M."/>
            <person name="Lechner B.E."/>
            <person name="Liimatainen K."/>
            <person name="Lipzen A."/>
            <person name="Lukacs Z."/>
            <person name="Mihaltcheva S."/>
            <person name="Morgado L.N."/>
            <person name="Niskanen T."/>
            <person name="Noordeloos M.E."/>
            <person name="Ohm R.A."/>
            <person name="Ortiz-Santana B."/>
            <person name="Ovrebo C."/>
            <person name="Racz N."/>
            <person name="Riley R."/>
            <person name="Savchenko A."/>
            <person name="Shiryaev A."/>
            <person name="Soop K."/>
            <person name="Spirin V."/>
            <person name="Szebenyi C."/>
            <person name="Tomsovsky M."/>
            <person name="Tulloss R.E."/>
            <person name="Uehling J."/>
            <person name="Grigoriev I.V."/>
            <person name="Vagvolgyi C."/>
            <person name="Papp T."/>
            <person name="Martin F.M."/>
            <person name="Miettinen O."/>
            <person name="Hibbett D.S."/>
            <person name="Nagy L.G."/>
        </authorList>
    </citation>
    <scope>NUCLEOTIDE SEQUENCE [LARGE SCALE GENOMIC DNA]</scope>
    <source>
        <strain evidence="3 4">FP101781</strain>
    </source>
</reference>
<name>A0A4Y7TRF8_COPMI</name>
<dbReference type="STRING" id="71717.A0A4Y7TRF8"/>
<feature type="compositionally biased region" description="Polar residues" evidence="1">
    <location>
        <begin position="146"/>
        <end position="165"/>
    </location>
</feature>
<keyword evidence="2" id="KW-0812">Transmembrane</keyword>
<feature type="transmembrane region" description="Helical" evidence="2">
    <location>
        <begin position="537"/>
        <end position="558"/>
    </location>
</feature>
<feature type="compositionally biased region" description="Polar residues" evidence="1">
    <location>
        <begin position="87"/>
        <end position="96"/>
    </location>
</feature>
<feature type="compositionally biased region" description="Polar residues" evidence="1">
    <location>
        <begin position="775"/>
        <end position="784"/>
    </location>
</feature>
<gene>
    <name evidence="3" type="ORF">FA13DRAFT_1083273</name>
</gene>
<feature type="compositionally biased region" description="Polar residues" evidence="1">
    <location>
        <begin position="848"/>
        <end position="857"/>
    </location>
</feature>
<feature type="region of interest" description="Disordered" evidence="1">
    <location>
        <begin position="603"/>
        <end position="905"/>
    </location>
</feature>
<feature type="compositionally biased region" description="Basic and acidic residues" evidence="1">
    <location>
        <begin position="649"/>
        <end position="661"/>
    </location>
</feature>
<keyword evidence="2" id="KW-1133">Transmembrane helix</keyword>
<feature type="compositionally biased region" description="Basic and acidic residues" evidence="1">
    <location>
        <begin position="858"/>
        <end position="869"/>
    </location>
</feature>
<evidence type="ECO:0000256" key="1">
    <source>
        <dbReference type="SAM" id="MobiDB-lite"/>
    </source>
</evidence>
<dbReference type="PANTHER" id="PTHR48125:SF12">
    <property type="entry name" value="AT HOOK TRANSCRIPTION FACTOR FAMILY-RELATED"/>
    <property type="match status" value="1"/>
</dbReference>
<keyword evidence="2" id="KW-0472">Membrane</keyword>
<feature type="compositionally biased region" description="Polar residues" evidence="1">
    <location>
        <begin position="666"/>
        <end position="675"/>
    </location>
</feature>
<comment type="caution">
    <text evidence="3">The sequence shown here is derived from an EMBL/GenBank/DDBJ whole genome shotgun (WGS) entry which is preliminary data.</text>
</comment>
<feature type="region of interest" description="Disordered" evidence="1">
    <location>
        <begin position="1"/>
        <end position="104"/>
    </location>
</feature>
<feature type="compositionally biased region" description="Polar residues" evidence="1">
    <location>
        <begin position="27"/>
        <end position="59"/>
    </location>
</feature>
<feature type="region of interest" description="Disordered" evidence="1">
    <location>
        <begin position="122"/>
        <end position="165"/>
    </location>
</feature>
<feature type="compositionally biased region" description="Pro residues" evidence="1">
    <location>
        <begin position="128"/>
        <end position="139"/>
    </location>
</feature>
<feature type="compositionally biased region" description="Low complexity" evidence="1">
    <location>
        <begin position="785"/>
        <end position="796"/>
    </location>
</feature>
<evidence type="ECO:0000313" key="3">
    <source>
        <dbReference type="EMBL" id="TEB36767.1"/>
    </source>
</evidence>
<dbReference type="OrthoDB" id="3062801at2759"/>
<feature type="transmembrane region" description="Helical" evidence="2">
    <location>
        <begin position="249"/>
        <end position="268"/>
    </location>
</feature>